<keyword evidence="3" id="KW-0677">Repeat</keyword>
<dbReference type="InterPro" id="IPR037914">
    <property type="entry name" value="SpoVT-AbrB_sf"/>
</dbReference>
<dbReference type="KEGG" id="ppn:Palpr_1507"/>
<dbReference type="CDD" id="cd16321">
    <property type="entry name" value="MraZ_C"/>
    <property type="match status" value="1"/>
</dbReference>
<feature type="domain" description="SpoVT-AbrB" evidence="8">
    <location>
        <begin position="84"/>
        <end position="128"/>
    </location>
</feature>
<comment type="similarity">
    <text evidence="7">Belongs to the MraZ family.</text>
</comment>
<keyword evidence="2 7" id="KW-0963">Cytoplasm</keyword>
<dbReference type="EMBL" id="CP002345">
    <property type="protein sequence ID" value="ADQ79653.1"/>
    <property type="molecule type" value="Genomic_DNA"/>
</dbReference>
<keyword evidence="10" id="KW-1185">Reference proteome</keyword>
<sequence>MSTFIGKYEAKADVKGRIFIPSAYRKLLPNGERERVVMRKDAENDCMILFPEHVWTEKVEDFKSKLDEWNPVDQLLLMQFVSDAEWLDIDSQGRVLISKKNLQAIGVENAEVLFVGMIDRFAIWSKTRYEQAKLSSADFAALLKERMMKPLEK</sequence>
<evidence type="ECO:0000256" key="1">
    <source>
        <dbReference type="ARBA" id="ARBA00013860"/>
    </source>
</evidence>
<accession>E4T4K9</accession>
<dbReference type="PANTHER" id="PTHR34701:SF1">
    <property type="entry name" value="TRANSCRIPTIONAL REGULATOR MRAZ"/>
    <property type="match status" value="1"/>
</dbReference>
<reference key="1">
    <citation type="submission" date="2010-11" db="EMBL/GenBank/DDBJ databases">
        <title>The complete genome of Paludibacter propionicigenes DSM 17365.</title>
        <authorList>
            <consortium name="US DOE Joint Genome Institute (JGI-PGF)"/>
            <person name="Lucas S."/>
            <person name="Copeland A."/>
            <person name="Lapidus A."/>
            <person name="Bruce D."/>
            <person name="Goodwin L."/>
            <person name="Pitluck S."/>
            <person name="Kyrpides N."/>
            <person name="Mavromatis K."/>
            <person name="Ivanova N."/>
            <person name="Munk A.C."/>
            <person name="Brettin T."/>
            <person name="Detter J.C."/>
            <person name="Han C."/>
            <person name="Tapia R."/>
            <person name="Land M."/>
            <person name="Hauser L."/>
            <person name="Markowitz V."/>
            <person name="Cheng J.-F."/>
            <person name="Hugenholtz P."/>
            <person name="Woyke T."/>
            <person name="Wu D."/>
            <person name="Gronow S."/>
            <person name="Wellnitz S."/>
            <person name="Brambilla E."/>
            <person name="Klenk H.-P."/>
            <person name="Eisen J.A."/>
        </authorList>
    </citation>
    <scope>NUCLEOTIDE SEQUENCE</scope>
    <source>
        <strain>WB4</strain>
    </source>
</reference>
<dbReference type="InterPro" id="IPR003444">
    <property type="entry name" value="MraZ"/>
</dbReference>
<dbReference type="STRING" id="694427.Palpr_1507"/>
<dbReference type="InterPro" id="IPR035642">
    <property type="entry name" value="MraZ_N"/>
</dbReference>
<evidence type="ECO:0000256" key="3">
    <source>
        <dbReference type="ARBA" id="ARBA00022737"/>
    </source>
</evidence>
<evidence type="ECO:0000313" key="10">
    <source>
        <dbReference type="Proteomes" id="UP000008718"/>
    </source>
</evidence>
<protein>
    <recommendedName>
        <fullName evidence="1 7">Transcriptional regulator MraZ</fullName>
    </recommendedName>
</protein>
<dbReference type="HOGENOM" id="CLU_107907_0_1_10"/>
<dbReference type="PANTHER" id="PTHR34701">
    <property type="entry name" value="TRANSCRIPTIONAL REGULATOR MRAZ"/>
    <property type="match status" value="1"/>
</dbReference>
<dbReference type="InterPro" id="IPR020603">
    <property type="entry name" value="MraZ_dom"/>
</dbReference>
<dbReference type="HAMAP" id="MF_01008">
    <property type="entry name" value="MraZ"/>
    <property type="match status" value="1"/>
</dbReference>
<dbReference type="AlphaFoldDB" id="E4T4K9"/>
<organism evidence="9 10">
    <name type="scientific">Paludibacter propionicigenes (strain DSM 17365 / JCM 13257 / WB4)</name>
    <dbReference type="NCBI Taxonomy" id="694427"/>
    <lineage>
        <taxon>Bacteria</taxon>
        <taxon>Pseudomonadati</taxon>
        <taxon>Bacteroidota</taxon>
        <taxon>Bacteroidia</taxon>
        <taxon>Bacteroidales</taxon>
        <taxon>Paludibacteraceae</taxon>
        <taxon>Paludibacter</taxon>
    </lineage>
</organism>
<proteinExistence type="inferred from homology"/>
<dbReference type="Proteomes" id="UP000008718">
    <property type="component" value="Chromosome"/>
</dbReference>
<dbReference type="GO" id="GO:2000143">
    <property type="term" value="P:negative regulation of DNA-templated transcription initiation"/>
    <property type="evidence" value="ECO:0007669"/>
    <property type="project" value="TreeGrafter"/>
</dbReference>
<keyword evidence="4 7" id="KW-0805">Transcription regulation</keyword>
<evidence type="ECO:0000256" key="2">
    <source>
        <dbReference type="ARBA" id="ARBA00022490"/>
    </source>
</evidence>
<dbReference type="PROSITE" id="PS51740">
    <property type="entry name" value="SPOVT_ABRB"/>
    <property type="match status" value="1"/>
</dbReference>
<dbReference type="CDD" id="cd16320">
    <property type="entry name" value="MraZ_N"/>
    <property type="match status" value="1"/>
</dbReference>
<dbReference type="OrthoDB" id="9807753at2"/>
<evidence type="ECO:0000256" key="4">
    <source>
        <dbReference type="ARBA" id="ARBA00023015"/>
    </source>
</evidence>
<dbReference type="InterPro" id="IPR038619">
    <property type="entry name" value="MraZ_sf"/>
</dbReference>
<dbReference type="GO" id="GO:0009295">
    <property type="term" value="C:nucleoid"/>
    <property type="evidence" value="ECO:0007669"/>
    <property type="project" value="UniProtKB-SubCell"/>
</dbReference>
<gene>
    <name evidence="7" type="primary">mraZ</name>
    <name evidence="9" type="ordered locus">Palpr_1507</name>
</gene>
<dbReference type="InterPro" id="IPR035644">
    <property type="entry name" value="MraZ_C"/>
</dbReference>
<dbReference type="RefSeq" id="WP_013445022.1">
    <property type="nucleotide sequence ID" value="NC_014734.1"/>
</dbReference>
<evidence type="ECO:0000313" key="9">
    <source>
        <dbReference type="EMBL" id="ADQ79653.1"/>
    </source>
</evidence>
<evidence type="ECO:0000259" key="8">
    <source>
        <dbReference type="PROSITE" id="PS51740"/>
    </source>
</evidence>
<dbReference type="InterPro" id="IPR007159">
    <property type="entry name" value="SpoVT-AbrB_dom"/>
</dbReference>
<evidence type="ECO:0000256" key="7">
    <source>
        <dbReference type="HAMAP-Rule" id="MF_01008"/>
    </source>
</evidence>
<keyword evidence="5 7" id="KW-0238">DNA-binding</keyword>
<evidence type="ECO:0000256" key="5">
    <source>
        <dbReference type="ARBA" id="ARBA00023125"/>
    </source>
</evidence>
<dbReference type="GO" id="GO:0003700">
    <property type="term" value="F:DNA-binding transcription factor activity"/>
    <property type="evidence" value="ECO:0007669"/>
    <property type="project" value="UniProtKB-UniRule"/>
</dbReference>
<dbReference type="GO" id="GO:0000976">
    <property type="term" value="F:transcription cis-regulatory region binding"/>
    <property type="evidence" value="ECO:0007669"/>
    <property type="project" value="TreeGrafter"/>
</dbReference>
<keyword evidence="6 7" id="KW-0804">Transcription</keyword>
<dbReference type="eggNOG" id="COG2001">
    <property type="taxonomic scope" value="Bacteria"/>
</dbReference>
<reference evidence="9 10" key="2">
    <citation type="journal article" date="2011" name="Stand. Genomic Sci.">
        <title>Complete genome sequence of Paludibacter propionicigenes type strain (WB4).</title>
        <authorList>
            <person name="Gronow S."/>
            <person name="Munk C."/>
            <person name="Lapidus A."/>
            <person name="Nolan M."/>
            <person name="Lucas S."/>
            <person name="Hammon N."/>
            <person name="Deshpande S."/>
            <person name="Cheng J.F."/>
            <person name="Tapia R."/>
            <person name="Han C."/>
            <person name="Goodwin L."/>
            <person name="Pitluck S."/>
            <person name="Liolios K."/>
            <person name="Ivanova N."/>
            <person name="Mavromatis K."/>
            <person name="Mikhailova N."/>
            <person name="Pati A."/>
            <person name="Chen A."/>
            <person name="Palaniappan K."/>
            <person name="Land M."/>
            <person name="Hauser L."/>
            <person name="Chang Y.J."/>
            <person name="Jeffries C.D."/>
            <person name="Brambilla E."/>
            <person name="Rohde M."/>
            <person name="Goker M."/>
            <person name="Detter J.C."/>
            <person name="Woyke T."/>
            <person name="Bristow J."/>
            <person name="Eisen J.A."/>
            <person name="Markowitz V."/>
            <person name="Hugenholtz P."/>
            <person name="Kyrpides N.C."/>
            <person name="Klenk H.P."/>
        </authorList>
    </citation>
    <scope>NUCLEOTIDE SEQUENCE [LARGE SCALE GENOMIC DNA]</scope>
    <source>
        <strain evidence="10">DSM 17365 / JCM 13257 / WB4</strain>
    </source>
</reference>
<comment type="subcellular location">
    <subcellularLocation>
        <location evidence="7">Cytoplasm</location>
        <location evidence="7">Nucleoid</location>
    </subcellularLocation>
</comment>
<comment type="subunit">
    <text evidence="7">Forms oligomers.</text>
</comment>
<dbReference type="SUPFAM" id="SSF89447">
    <property type="entry name" value="AbrB/MazE/MraZ-like"/>
    <property type="match status" value="1"/>
</dbReference>
<name>E4T4K9_PALPW</name>
<dbReference type="GO" id="GO:0005737">
    <property type="term" value="C:cytoplasm"/>
    <property type="evidence" value="ECO:0007669"/>
    <property type="project" value="UniProtKB-UniRule"/>
</dbReference>
<evidence type="ECO:0000256" key="6">
    <source>
        <dbReference type="ARBA" id="ARBA00023163"/>
    </source>
</evidence>
<dbReference type="Gene3D" id="3.40.1550.20">
    <property type="entry name" value="Transcriptional regulator MraZ domain"/>
    <property type="match status" value="1"/>
</dbReference>
<dbReference type="Pfam" id="PF02381">
    <property type="entry name" value="MraZ"/>
    <property type="match status" value="1"/>
</dbReference>